<evidence type="ECO:0000259" key="1">
    <source>
        <dbReference type="Pfam" id="PF03551"/>
    </source>
</evidence>
<reference evidence="2 3" key="1">
    <citation type="submission" date="2020-02" db="EMBL/GenBank/DDBJ databases">
        <authorList>
            <person name="Zheng R.K."/>
            <person name="Sun C.M."/>
        </authorList>
    </citation>
    <scope>NUCLEOTIDE SEQUENCE [LARGE SCALE GENOMIC DNA]</scope>
    <source>
        <strain evidence="3">zrk13</strain>
    </source>
</reference>
<dbReference type="InterPro" id="IPR005149">
    <property type="entry name" value="Tscrpt_reg_PadR_N"/>
</dbReference>
<organism evidence="2 3">
    <name type="scientific">Candidatus Xianfuyuplasma coldseepsis</name>
    <dbReference type="NCBI Taxonomy" id="2782163"/>
    <lineage>
        <taxon>Bacteria</taxon>
        <taxon>Bacillati</taxon>
        <taxon>Mycoplasmatota</taxon>
        <taxon>Mollicutes</taxon>
        <taxon>Candidatus Izemoplasmatales</taxon>
        <taxon>Candidatus Izemoplasmataceae</taxon>
        <taxon>Candidatus Xianfuyuplasma</taxon>
    </lineage>
</organism>
<name>A0A7L7KU38_9MOLU</name>
<dbReference type="InterPro" id="IPR036390">
    <property type="entry name" value="WH_DNA-bd_sf"/>
</dbReference>
<dbReference type="EMBL" id="CP048914">
    <property type="protein sequence ID" value="QMS85288.1"/>
    <property type="molecule type" value="Genomic_DNA"/>
</dbReference>
<dbReference type="RefSeq" id="WP_258877079.1">
    <property type="nucleotide sequence ID" value="NZ_CP048914.1"/>
</dbReference>
<accession>A0A7L7KU38</accession>
<sequence>MTKFKQQFKKGLLELVILKLLCEKDHYGYSLIQEVNTRTNNSLELKEGTLYPLMHRLENQELIKSYWSRSKKGRENPRKYYQIMPRGRKKYVQMYLDYKEIIINISDVLNG</sequence>
<dbReference type="SUPFAM" id="SSF46785">
    <property type="entry name" value="Winged helix' DNA-binding domain"/>
    <property type="match status" value="1"/>
</dbReference>
<proteinExistence type="predicted"/>
<dbReference type="PANTHER" id="PTHR33169:SF14">
    <property type="entry name" value="TRANSCRIPTIONAL REGULATOR RV3488"/>
    <property type="match status" value="1"/>
</dbReference>
<dbReference type="KEGG" id="xcl:G4Z02_05830"/>
<gene>
    <name evidence="2" type="ORF">G4Z02_05830</name>
</gene>
<dbReference type="Pfam" id="PF03551">
    <property type="entry name" value="PadR"/>
    <property type="match status" value="1"/>
</dbReference>
<dbReference type="InterPro" id="IPR052509">
    <property type="entry name" value="Metal_resp_DNA-bind_regulator"/>
</dbReference>
<dbReference type="AlphaFoldDB" id="A0A7L7KU38"/>
<dbReference type="Proteomes" id="UP000514720">
    <property type="component" value="Chromosome"/>
</dbReference>
<protein>
    <submittedName>
        <fullName evidence="2">Helix-turn-helix transcriptional regulator</fullName>
    </submittedName>
</protein>
<dbReference type="Gene3D" id="1.10.10.10">
    <property type="entry name" value="Winged helix-like DNA-binding domain superfamily/Winged helix DNA-binding domain"/>
    <property type="match status" value="1"/>
</dbReference>
<dbReference type="PANTHER" id="PTHR33169">
    <property type="entry name" value="PADR-FAMILY TRANSCRIPTIONAL REGULATOR"/>
    <property type="match status" value="1"/>
</dbReference>
<dbReference type="InterPro" id="IPR036388">
    <property type="entry name" value="WH-like_DNA-bd_sf"/>
</dbReference>
<feature type="domain" description="Transcription regulator PadR N-terminal" evidence="1">
    <location>
        <begin position="17"/>
        <end position="91"/>
    </location>
</feature>
<evidence type="ECO:0000313" key="2">
    <source>
        <dbReference type="EMBL" id="QMS85288.1"/>
    </source>
</evidence>
<evidence type="ECO:0000313" key="3">
    <source>
        <dbReference type="Proteomes" id="UP000514720"/>
    </source>
</evidence>
<keyword evidence="3" id="KW-1185">Reference proteome</keyword>